<dbReference type="EMBL" id="GL733576">
    <property type="protein sequence ID" value="EFX62460.1"/>
    <property type="molecule type" value="Genomic_DNA"/>
</dbReference>
<dbReference type="OrthoDB" id="6397755at2759"/>
<dbReference type="AlphaFoldDB" id="E9I0M0"/>
<reference evidence="2 3" key="1">
    <citation type="journal article" date="2011" name="Science">
        <title>The ecoresponsive genome of Daphnia pulex.</title>
        <authorList>
            <person name="Colbourne J.K."/>
            <person name="Pfrender M.E."/>
            <person name="Gilbert D."/>
            <person name="Thomas W.K."/>
            <person name="Tucker A."/>
            <person name="Oakley T.H."/>
            <person name="Tokishita S."/>
            <person name="Aerts A."/>
            <person name="Arnold G.J."/>
            <person name="Basu M.K."/>
            <person name="Bauer D.J."/>
            <person name="Caceres C.E."/>
            <person name="Carmel L."/>
            <person name="Casola C."/>
            <person name="Choi J.H."/>
            <person name="Detter J.C."/>
            <person name="Dong Q."/>
            <person name="Dusheyko S."/>
            <person name="Eads B.D."/>
            <person name="Frohlich T."/>
            <person name="Geiler-Samerotte K.A."/>
            <person name="Gerlach D."/>
            <person name="Hatcher P."/>
            <person name="Jogdeo S."/>
            <person name="Krijgsveld J."/>
            <person name="Kriventseva E.V."/>
            <person name="Kultz D."/>
            <person name="Laforsch C."/>
            <person name="Lindquist E."/>
            <person name="Lopez J."/>
            <person name="Manak J.R."/>
            <person name="Muller J."/>
            <person name="Pangilinan J."/>
            <person name="Patwardhan R.P."/>
            <person name="Pitluck S."/>
            <person name="Pritham E.J."/>
            <person name="Rechtsteiner A."/>
            <person name="Rho M."/>
            <person name="Rogozin I.B."/>
            <person name="Sakarya O."/>
            <person name="Salamov A."/>
            <person name="Schaack S."/>
            <person name="Shapiro H."/>
            <person name="Shiga Y."/>
            <person name="Skalitzky C."/>
            <person name="Smith Z."/>
            <person name="Souvorov A."/>
            <person name="Sung W."/>
            <person name="Tang Z."/>
            <person name="Tsuchiya D."/>
            <person name="Tu H."/>
            <person name="Vos H."/>
            <person name="Wang M."/>
            <person name="Wolf Y.I."/>
            <person name="Yamagata H."/>
            <person name="Yamada T."/>
            <person name="Ye Y."/>
            <person name="Shaw J.R."/>
            <person name="Andrews J."/>
            <person name="Crease T.J."/>
            <person name="Tang H."/>
            <person name="Lucas S.M."/>
            <person name="Robertson H.M."/>
            <person name="Bork P."/>
            <person name="Koonin E.V."/>
            <person name="Zdobnov E.M."/>
            <person name="Grigoriev I.V."/>
            <person name="Lynch M."/>
            <person name="Boore J.L."/>
        </authorList>
    </citation>
    <scope>NUCLEOTIDE SEQUENCE [LARGE SCALE GENOMIC DNA]</scope>
</reference>
<dbReference type="KEGG" id="dpx:DAPPUDRAFT_336916"/>
<dbReference type="InterPro" id="IPR011011">
    <property type="entry name" value="Znf_FYVE_PHD"/>
</dbReference>
<dbReference type="Proteomes" id="UP000000305">
    <property type="component" value="Unassembled WGS sequence"/>
</dbReference>
<dbReference type="HOGENOM" id="CLU_2075484_0_0_1"/>
<evidence type="ECO:0000313" key="1">
    <source>
        <dbReference type="EMBL" id="EFX62384.1"/>
    </source>
</evidence>
<proteinExistence type="predicted"/>
<evidence type="ECO:0000313" key="3">
    <source>
        <dbReference type="Proteomes" id="UP000000305"/>
    </source>
</evidence>
<accession>E9I0M0</accession>
<evidence type="ECO:0008006" key="4">
    <source>
        <dbReference type="Google" id="ProtNLM"/>
    </source>
</evidence>
<gene>
    <name evidence="2" type="ORF">DAPPUDRAFT_336916</name>
    <name evidence="1" type="ORF">DAPPUDRAFT_337036</name>
</gene>
<dbReference type="EMBL" id="GL733631">
    <property type="protein sequence ID" value="EFX62384.1"/>
    <property type="molecule type" value="Genomic_DNA"/>
</dbReference>
<evidence type="ECO:0000313" key="2">
    <source>
        <dbReference type="EMBL" id="EFX62460.1"/>
    </source>
</evidence>
<protein>
    <recommendedName>
        <fullName evidence="4">PHD-type domain-containing protein</fullName>
    </recommendedName>
</protein>
<sequence length="118" mass="13449">MDCCICEISITGRKPQIIECVSCRGFMHRQCMPTSLSSTDYVRMKKDREVFNYKCVKCVGGIIVSAEHHEPVKRGRGRPLAKWLAFNHSVQATRVRIPSKLNFENFEILLVVDGCVKC</sequence>
<dbReference type="SUPFAM" id="SSF57903">
    <property type="entry name" value="FYVE/PHD zinc finger"/>
    <property type="match status" value="1"/>
</dbReference>
<name>E9I0M0_DAPPU</name>
<dbReference type="KEGG" id="dpx:DAPPUDRAFT_337036"/>
<keyword evidence="3" id="KW-1185">Reference proteome</keyword>
<organism evidence="2 3">
    <name type="scientific">Daphnia pulex</name>
    <name type="common">Water flea</name>
    <dbReference type="NCBI Taxonomy" id="6669"/>
    <lineage>
        <taxon>Eukaryota</taxon>
        <taxon>Metazoa</taxon>
        <taxon>Ecdysozoa</taxon>
        <taxon>Arthropoda</taxon>
        <taxon>Crustacea</taxon>
        <taxon>Branchiopoda</taxon>
        <taxon>Diplostraca</taxon>
        <taxon>Cladocera</taxon>
        <taxon>Anomopoda</taxon>
        <taxon>Daphniidae</taxon>
        <taxon>Daphnia</taxon>
    </lineage>
</organism>